<dbReference type="Pfam" id="PF10390">
    <property type="entry name" value="ELL"/>
    <property type="match status" value="1"/>
</dbReference>
<dbReference type="GO" id="GO:0000987">
    <property type="term" value="F:cis-regulatory region sequence-specific DNA binding"/>
    <property type="evidence" value="ECO:0007669"/>
    <property type="project" value="TreeGrafter"/>
</dbReference>
<dbReference type="PANTHER" id="PTHR23288:SF12">
    <property type="entry name" value="RNA POLYMERASE II ELONGATION FACTOR ELL2 ISOFORM X1"/>
    <property type="match status" value="1"/>
</dbReference>
<dbReference type="SUPFAM" id="SSF144292">
    <property type="entry name" value="occludin/ELL-like"/>
    <property type="match status" value="1"/>
</dbReference>
<keyword evidence="3" id="KW-0805">Transcription regulation</keyword>
<feature type="region of interest" description="Disordered" evidence="7">
    <location>
        <begin position="424"/>
        <end position="446"/>
    </location>
</feature>
<evidence type="ECO:0000313" key="10">
    <source>
        <dbReference type="RefSeq" id="XP_033776767.1"/>
    </source>
</evidence>
<keyword evidence="4" id="KW-0804">Transcription</keyword>
<dbReference type="CTD" id="80237"/>
<dbReference type="GeneID" id="117348586"/>
<dbReference type="InterPro" id="IPR031176">
    <property type="entry name" value="ELL/occludin"/>
</dbReference>
<keyword evidence="10" id="KW-0648">Protein biosynthesis</keyword>
<feature type="region of interest" description="Disordered" evidence="7">
    <location>
        <begin position="459"/>
        <end position="508"/>
    </location>
</feature>
<keyword evidence="9" id="KW-1185">Reference proteome</keyword>
<dbReference type="GO" id="GO:0042795">
    <property type="term" value="P:snRNA transcription by RNA polymerase II"/>
    <property type="evidence" value="ECO:0007669"/>
    <property type="project" value="TreeGrafter"/>
</dbReference>
<dbReference type="GO" id="GO:0008023">
    <property type="term" value="C:transcription elongation factor complex"/>
    <property type="evidence" value="ECO:0007669"/>
    <property type="project" value="InterPro"/>
</dbReference>
<dbReference type="Gene3D" id="1.10.10.2670">
    <property type="entry name" value="E3 ubiquitin-protein ligase"/>
    <property type="match status" value="1"/>
</dbReference>
<dbReference type="PROSITE" id="PS51980">
    <property type="entry name" value="OCEL"/>
    <property type="match status" value="1"/>
</dbReference>
<protein>
    <submittedName>
        <fullName evidence="10">RNA polymerase II elongation factor ELL3 isoform X1</fullName>
    </submittedName>
</protein>
<dbReference type="Proteomes" id="UP000515159">
    <property type="component" value="Chromosome 14"/>
</dbReference>
<proteinExistence type="inferred from homology"/>
<feature type="region of interest" description="Disordered" evidence="7">
    <location>
        <begin position="380"/>
        <end position="404"/>
    </location>
</feature>
<dbReference type="Pfam" id="PF07303">
    <property type="entry name" value="Occludin_ELL"/>
    <property type="match status" value="1"/>
</dbReference>
<feature type="domain" description="OCEL" evidence="8">
    <location>
        <begin position="537"/>
        <end position="647"/>
    </location>
</feature>
<dbReference type="InterPro" id="IPR019464">
    <property type="entry name" value="ELL_N"/>
</dbReference>
<name>A0A6P8NL39_GEOSA</name>
<dbReference type="AlphaFoldDB" id="A0A6P8NL39"/>
<keyword evidence="10" id="KW-0251">Elongation factor</keyword>
<dbReference type="SUPFAM" id="SSF46785">
    <property type="entry name" value="Winged helix' DNA-binding domain"/>
    <property type="match status" value="1"/>
</dbReference>
<gene>
    <name evidence="10" type="primary">ELL3</name>
</gene>
<dbReference type="InterPro" id="IPR042065">
    <property type="entry name" value="E3_ELL-like"/>
</dbReference>
<dbReference type="GO" id="GO:0032968">
    <property type="term" value="P:positive regulation of transcription elongation by RNA polymerase II"/>
    <property type="evidence" value="ECO:0007669"/>
    <property type="project" value="TreeGrafter"/>
</dbReference>
<keyword evidence="5" id="KW-0539">Nucleus</keyword>
<dbReference type="PANTHER" id="PTHR23288">
    <property type="entry name" value="OCCLUDIN AND RNA POLYMERASE II ELONGATION FACTOR ELL"/>
    <property type="match status" value="1"/>
</dbReference>
<dbReference type="InterPro" id="IPR010844">
    <property type="entry name" value="Occludin_ELL"/>
</dbReference>
<evidence type="ECO:0000256" key="5">
    <source>
        <dbReference type="ARBA" id="ARBA00023242"/>
    </source>
</evidence>
<evidence type="ECO:0000256" key="2">
    <source>
        <dbReference type="ARBA" id="ARBA00009171"/>
    </source>
</evidence>
<dbReference type="InParanoid" id="A0A6P8NL39"/>
<evidence type="ECO:0000259" key="8">
    <source>
        <dbReference type="PROSITE" id="PS51980"/>
    </source>
</evidence>
<feature type="compositionally biased region" description="Basic and acidic residues" evidence="7">
    <location>
        <begin position="382"/>
        <end position="395"/>
    </location>
</feature>
<evidence type="ECO:0000256" key="1">
    <source>
        <dbReference type="ARBA" id="ARBA00004123"/>
    </source>
</evidence>
<dbReference type="OrthoDB" id="6284217at2759"/>
<evidence type="ECO:0000256" key="6">
    <source>
        <dbReference type="PROSITE-ProRule" id="PRU01324"/>
    </source>
</evidence>
<feature type="compositionally biased region" description="Acidic residues" evidence="7">
    <location>
        <begin position="490"/>
        <end position="508"/>
    </location>
</feature>
<evidence type="ECO:0000313" key="9">
    <source>
        <dbReference type="Proteomes" id="UP000515159"/>
    </source>
</evidence>
<evidence type="ECO:0000256" key="4">
    <source>
        <dbReference type="ARBA" id="ARBA00023163"/>
    </source>
</evidence>
<dbReference type="KEGG" id="gsh:117348586"/>
<dbReference type="GO" id="GO:0006368">
    <property type="term" value="P:transcription elongation by RNA polymerase II"/>
    <property type="evidence" value="ECO:0007669"/>
    <property type="project" value="InterPro"/>
</dbReference>
<evidence type="ECO:0000256" key="3">
    <source>
        <dbReference type="ARBA" id="ARBA00023015"/>
    </source>
</evidence>
<comment type="subcellular location">
    <subcellularLocation>
        <location evidence="1">Nucleus</location>
    </subcellularLocation>
</comment>
<organism evidence="9 10">
    <name type="scientific">Geotrypetes seraphini</name>
    <name type="common">Gaboon caecilian</name>
    <name type="synonym">Caecilia seraphini</name>
    <dbReference type="NCBI Taxonomy" id="260995"/>
    <lineage>
        <taxon>Eukaryota</taxon>
        <taxon>Metazoa</taxon>
        <taxon>Chordata</taxon>
        <taxon>Craniata</taxon>
        <taxon>Vertebrata</taxon>
        <taxon>Euteleostomi</taxon>
        <taxon>Amphibia</taxon>
        <taxon>Gymnophiona</taxon>
        <taxon>Geotrypetes</taxon>
    </lineage>
</organism>
<dbReference type="InterPro" id="IPR036390">
    <property type="entry name" value="WH_DNA-bd_sf"/>
</dbReference>
<dbReference type="RefSeq" id="XP_033776767.1">
    <property type="nucleotide sequence ID" value="XM_033920876.1"/>
</dbReference>
<comment type="similarity">
    <text evidence="2 6">Belongs to the ELL/occludin family.</text>
</comment>
<sequence length="649" mass="74680">MVMPSISLLPPPPPRYWSLPIPALQAPPSPCPGSSSLPSLPPAPPSLPPLRSWQPRVPLCAMSRPREELCGRLSYRTEPRRSPRLSLFHLKLTDSSWRSLLDFQRSQYSGCQLSRPVISFQGSQGYIKIPSASSTSENGVRVFAFYLSRESKDKPQSSFDCIRQGVSRFGQNQLDCVGNIQDKITICATDESYQLTRDRMSQVEKETWSRSAIEIKPGASYHGKCVKIPKKHGLESSEDSCTSSKRSHVFLTPAARKSHPALNNSEPRPLREWLLHLLALKPYRKLELLLRLERANISLQDQAELQSVLEMVGRFSPKESSYTLKEELFCQVQKDWLGYTAEEKQHMAQILLRKQSNGLSTYAFQPPPPPLRKLQELPLKSTEVKCRAPSESRERHTSKKQKALHLSAQATMDKQWLAPSIPSFHLTKETPKPPGSVPGNHNDFVTQSQRRQNVLEQEDRKLKEVHRRPQVVPTQVYPSNKKPKRHKEQEEEEEQESSEGEEDDDWEEEALRLERYLSYPEDKAQPTESVPASAEMPDYFLKYSPITSVEQQQAYEEDFSADYAEYRNLHAKIGKVTERFMQLGSKMKKLNPGTAEHKVIEDKILAEYRKFKKTYPGYREEKRRCEYLHQKLSRIKHLIVEYEEKNMSL</sequence>
<accession>A0A6P8NL39</accession>
<dbReference type="GO" id="GO:0003746">
    <property type="term" value="F:translation elongation factor activity"/>
    <property type="evidence" value="ECO:0007669"/>
    <property type="project" value="UniProtKB-KW"/>
</dbReference>
<dbReference type="Gene3D" id="6.10.140.340">
    <property type="match status" value="1"/>
</dbReference>
<evidence type="ECO:0000256" key="7">
    <source>
        <dbReference type="SAM" id="MobiDB-lite"/>
    </source>
</evidence>
<reference evidence="10" key="1">
    <citation type="submission" date="2025-08" db="UniProtKB">
        <authorList>
            <consortium name="RefSeq"/>
        </authorList>
    </citation>
    <scope>IDENTIFICATION</scope>
</reference>